<evidence type="ECO:0000313" key="5">
    <source>
        <dbReference type="EMBL" id="MBF4476151.1"/>
    </source>
</evidence>
<evidence type="ECO:0000313" key="2">
    <source>
        <dbReference type="EMBL" id="AIS32692.1"/>
    </source>
</evidence>
<evidence type="ECO:0000313" key="3">
    <source>
        <dbReference type="EMBL" id="CEA12434.1"/>
    </source>
</evidence>
<dbReference type="Proteomes" id="UP000029661">
    <property type="component" value="Chromosome"/>
</dbReference>
<organism evidence="3">
    <name type="scientific">Methanobacterium formicicum</name>
    <dbReference type="NCBI Taxonomy" id="2162"/>
    <lineage>
        <taxon>Archaea</taxon>
        <taxon>Methanobacteriati</taxon>
        <taxon>Methanobacteriota</taxon>
        <taxon>Methanomada group</taxon>
        <taxon>Methanobacteria</taxon>
        <taxon>Methanobacteriales</taxon>
        <taxon>Methanobacteriaceae</taxon>
        <taxon>Methanobacterium</taxon>
    </lineage>
</organism>
<dbReference type="EMBL" id="LN515531">
    <property type="protein sequence ID" value="CEA12434.1"/>
    <property type="molecule type" value="Genomic_DNA"/>
</dbReference>
<keyword evidence="1" id="KW-0812">Transmembrane</keyword>
<dbReference type="EMBL" id="LN734822">
    <property type="protein sequence ID" value="CEL24119.1"/>
    <property type="molecule type" value="Genomic_DNA"/>
</dbReference>
<keyword evidence="1" id="KW-1133">Transmembrane helix</keyword>
<dbReference type="OrthoDB" id="78448at2157"/>
<feature type="transmembrane region" description="Helical" evidence="1">
    <location>
        <begin position="140"/>
        <end position="158"/>
    </location>
</feature>
<proteinExistence type="predicted"/>
<dbReference type="EMBL" id="CP006933">
    <property type="protein sequence ID" value="AIS32692.1"/>
    <property type="molecule type" value="Genomic_DNA"/>
</dbReference>
<evidence type="ECO:0000313" key="6">
    <source>
        <dbReference type="Proteomes" id="UP000062768"/>
    </source>
</evidence>
<reference evidence="3" key="2">
    <citation type="submission" date="2014-08" db="EMBL/GenBank/DDBJ databases">
        <authorList>
            <person name="Wibberg D."/>
        </authorList>
    </citation>
    <scope>NUCLEOTIDE SEQUENCE</scope>
</reference>
<feature type="transmembrane region" description="Helical" evidence="1">
    <location>
        <begin position="114"/>
        <end position="134"/>
    </location>
</feature>
<dbReference type="Proteomes" id="UP000062768">
    <property type="component" value="Chromosome I"/>
</dbReference>
<dbReference type="Pfam" id="PF03729">
    <property type="entry name" value="DUF308"/>
    <property type="match status" value="1"/>
</dbReference>
<reference evidence="2" key="1">
    <citation type="submission" date="2013-12" db="EMBL/GenBank/DDBJ databases">
        <title>The complete genome sequence of Methanobacterium sp. BRM9.</title>
        <authorList>
            <consortium name="Pastoral Greenhouse Gas Research Consortium"/>
            <person name="Kelly W.J."/>
            <person name="Leahy S.C."/>
            <person name="Perry R."/>
            <person name="Li D."/>
            <person name="Altermann E."/>
            <person name="Lambie S.C."/>
            <person name="Attwood G.T."/>
        </authorList>
    </citation>
    <scope>NUCLEOTIDE SEQUENCE [LARGE SCALE GENOMIC DNA]</scope>
    <source>
        <strain evidence="2">BRM9</strain>
    </source>
</reference>
<protein>
    <submittedName>
        <fullName evidence="5">DUF308 domain-containing protein</fullName>
    </submittedName>
    <submittedName>
        <fullName evidence="3">Putative membrane protein</fullName>
    </submittedName>
</protein>
<evidence type="ECO:0000313" key="4">
    <source>
        <dbReference type="EMBL" id="CEL24119.1"/>
    </source>
</evidence>
<dbReference type="AlphaFoldDB" id="A0A090I0U3"/>
<dbReference type="KEGG" id="mfc:BRM9_1886"/>
<dbReference type="EMBL" id="JADIIL010000039">
    <property type="protein sequence ID" value="MBF4476151.1"/>
    <property type="molecule type" value="Genomic_DNA"/>
</dbReference>
<sequence length="159" mass="16718">MKNTVLGILAIILGLIVLAFPLAGLVAASVLTGFVVLMIAVWLLIVGGSQLEVSKKAGIMNLILGIIVLIVGIGLIFSPALFAFLAGFLLYLAGIFMIIAGIISLASRNEFKNATWAGVLGIILGLLYIILGTFAFDPVYLGVLIGVWLVINGIFAFLE</sequence>
<accession>A0A090I0U3</accession>
<keyword evidence="6" id="KW-1185">Reference proteome</keyword>
<dbReference type="RefSeq" id="WP_048071784.1">
    <property type="nucleotide sequence ID" value="NZ_CALCVY010000268.1"/>
</dbReference>
<evidence type="ECO:0000256" key="1">
    <source>
        <dbReference type="SAM" id="Phobius"/>
    </source>
</evidence>
<keyword evidence="1" id="KW-0472">Membrane</keyword>
<dbReference type="GeneID" id="26738731"/>
<dbReference type="Proteomes" id="UP000606900">
    <property type="component" value="Unassembled WGS sequence"/>
</dbReference>
<dbReference type="PATRIC" id="fig|2162.10.peg.489"/>
<name>A0A090I0U3_METFO</name>
<reference evidence="4" key="3">
    <citation type="submission" date="2014-09" db="EMBL/GenBank/DDBJ databases">
        <authorList>
            <person name="Bishop-Lilly K.A."/>
            <person name="Broomall S.M."/>
            <person name="Chain P.S."/>
            <person name="Chertkov O."/>
            <person name="Coyne S.R."/>
            <person name="Daligault H.E."/>
            <person name="Davenport K.W."/>
            <person name="Erkkila T."/>
            <person name="Frey K.G."/>
            <person name="Gibbons H.S."/>
            <person name="Gu W."/>
            <person name="Jaissle J."/>
            <person name="Johnson S.L."/>
            <person name="Koroleva G.I."/>
            <person name="Ladner J.T."/>
            <person name="Lo C.-C."/>
            <person name="Minogue T.D."/>
            <person name="Munk C."/>
            <person name="Palacios G.F."/>
            <person name="Redden C.L."/>
            <person name="Rosenzweig C.N."/>
            <person name="Scholz M.B."/>
            <person name="Teshima H."/>
            <person name="Xu Y."/>
        </authorList>
    </citation>
    <scope>NUCLEOTIDE SEQUENCE</scope>
    <source>
        <strain evidence="4">Mb9</strain>
    </source>
</reference>
<dbReference type="KEGG" id="mfi:DSM1535_0068"/>
<gene>
    <name evidence="2" type="ORF">BRM9_1886</name>
    <name evidence="3" type="ORF">DSM1535_0068</name>
    <name evidence="5" type="ORF">ISP06_11890</name>
    <name evidence="4" type="ORF">MB9_0472</name>
</gene>
<feature type="transmembrane region" description="Helical" evidence="1">
    <location>
        <begin position="88"/>
        <end position="107"/>
    </location>
</feature>
<reference evidence="5" key="4">
    <citation type="submission" date="2020-10" db="EMBL/GenBank/DDBJ databases">
        <title>Dehalococcoides mccartyi of a TCE/Cr reducing biochatode.</title>
        <authorList>
            <person name="Matturro B."/>
        </authorList>
    </citation>
    <scope>NUCLEOTIDE SEQUENCE</scope>
    <source>
        <strain evidence="5">Bin2</strain>
    </source>
</reference>
<feature type="transmembrane region" description="Helical" evidence="1">
    <location>
        <begin position="29"/>
        <end position="47"/>
    </location>
</feature>
<dbReference type="InterPro" id="IPR005325">
    <property type="entry name" value="DUF308_memb"/>
</dbReference>
<feature type="transmembrane region" description="Helical" evidence="1">
    <location>
        <begin position="59"/>
        <end position="82"/>
    </location>
</feature>